<comment type="caution">
    <text evidence="2">The sequence shown here is derived from an EMBL/GenBank/DDBJ whole genome shotgun (WGS) entry which is preliminary data.</text>
</comment>
<dbReference type="Proteomes" id="UP000608754">
    <property type="component" value="Unassembled WGS sequence"/>
</dbReference>
<accession>A0A8J7KCX3</accession>
<reference evidence="2" key="1">
    <citation type="submission" date="2020-10" db="EMBL/GenBank/DDBJ databases">
        <authorList>
            <person name="Lu T."/>
            <person name="Wang Q."/>
            <person name="Han X."/>
        </authorList>
    </citation>
    <scope>NUCLEOTIDE SEQUENCE</scope>
    <source>
        <strain evidence="2">WQ 117</strain>
    </source>
</reference>
<evidence type="ECO:0000313" key="3">
    <source>
        <dbReference type="Proteomes" id="UP000608754"/>
    </source>
</evidence>
<keyword evidence="1" id="KW-0175">Coiled coil</keyword>
<feature type="coiled-coil region" evidence="1">
    <location>
        <begin position="37"/>
        <end position="64"/>
    </location>
</feature>
<dbReference type="AlphaFoldDB" id="A0A8J7KCX3"/>
<dbReference type="PROSITE" id="PS51257">
    <property type="entry name" value="PROKAR_LIPOPROTEIN"/>
    <property type="match status" value="1"/>
</dbReference>
<feature type="coiled-coil region" evidence="1">
    <location>
        <begin position="111"/>
        <end position="145"/>
    </location>
</feature>
<evidence type="ECO:0000256" key="1">
    <source>
        <dbReference type="SAM" id="Coils"/>
    </source>
</evidence>
<protein>
    <submittedName>
        <fullName evidence="2">Uncharacterized protein</fullName>
    </submittedName>
</protein>
<evidence type="ECO:0000313" key="2">
    <source>
        <dbReference type="EMBL" id="MBF0596716.1"/>
    </source>
</evidence>
<organism evidence="2 3">
    <name type="scientific">Faecalibacter rhinopitheci</name>
    <dbReference type="NCBI Taxonomy" id="2779678"/>
    <lineage>
        <taxon>Bacteria</taxon>
        <taxon>Pseudomonadati</taxon>
        <taxon>Bacteroidota</taxon>
        <taxon>Flavobacteriia</taxon>
        <taxon>Flavobacteriales</taxon>
        <taxon>Weeksellaceae</taxon>
        <taxon>Faecalibacter</taxon>
    </lineage>
</organism>
<dbReference type="RefSeq" id="WP_194182241.1">
    <property type="nucleotide sequence ID" value="NZ_JADGIK010000002.1"/>
</dbReference>
<gene>
    <name evidence="2" type="ORF">IM532_04520</name>
</gene>
<name>A0A8J7KCX3_9FLAO</name>
<proteinExistence type="predicted"/>
<keyword evidence="3" id="KW-1185">Reference proteome</keyword>
<dbReference type="EMBL" id="JADGIK010000002">
    <property type="protein sequence ID" value="MBF0596716.1"/>
    <property type="molecule type" value="Genomic_DNA"/>
</dbReference>
<sequence>MKKIIFSCIVLAGVTSCVPQKKFDELENSYYTSLNEQSRLNKDLSVANSKIENLEASLVKTQNELYIKDTALINAQRLMNVSQSEFENLLQQMHSALNSTSQKSETFFNQLNEKEKQVADLVKQTTELEAKIEKQNNEIIALKKQIFVKEIQEQVK</sequence>